<dbReference type="InterPro" id="IPR042490">
    <property type="entry name" value="Thio_Ohase/BAAT_N"/>
</dbReference>
<feature type="active site" description="Charge relay system" evidence="2">
    <location>
        <position position="223"/>
    </location>
</feature>
<dbReference type="InterPro" id="IPR029058">
    <property type="entry name" value="AB_hydrolase_fold"/>
</dbReference>
<dbReference type="OMA" id="NTFMNEM"/>
<keyword evidence="6" id="KW-1185">Reference proteome</keyword>
<feature type="domain" description="BAAT/Acyl-CoA thioester hydrolase C-terminal" evidence="4">
    <location>
        <begin position="196"/>
        <end position="403"/>
    </location>
</feature>
<dbReference type="SUPFAM" id="SSF53474">
    <property type="entry name" value="alpha/beta-Hydrolases"/>
    <property type="match status" value="1"/>
</dbReference>
<dbReference type="GO" id="GO:0006631">
    <property type="term" value="P:fatty acid metabolic process"/>
    <property type="evidence" value="ECO:0007669"/>
    <property type="project" value="TreeGrafter"/>
</dbReference>
<dbReference type="GO" id="GO:0006637">
    <property type="term" value="P:acyl-CoA metabolic process"/>
    <property type="evidence" value="ECO:0007669"/>
    <property type="project" value="InterPro"/>
</dbReference>
<name>G0M9K6_CAEBE</name>
<dbReference type="HOGENOM" id="CLU_029849_4_0_1"/>
<dbReference type="Pfam" id="PF08840">
    <property type="entry name" value="BAAT_C"/>
    <property type="match status" value="1"/>
</dbReference>
<evidence type="ECO:0000259" key="4">
    <source>
        <dbReference type="Pfam" id="PF08840"/>
    </source>
</evidence>
<protein>
    <submittedName>
        <fullName evidence="5">Uncharacterized protein</fullName>
    </submittedName>
</protein>
<dbReference type="OrthoDB" id="6347013at2759"/>
<evidence type="ECO:0000256" key="1">
    <source>
        <dbReference type="ARBA" id="ARBA00006538"/>
    </source>
</evidence>
<accession>G0M9K6</accession>
<dbReference type="AlphaFoldDB" id="G0M9K6"/>
<evidence type="ECO:0000313" key="6">
    <source>
        <dbReference type="Proteomes" id="UP000008068"/>
    </source>
</evidence>
<dbReference type="InParanoid" id="G0M9K6"/>
<dbReference type="GO" id="GO:0047617">
    <property type="term" value="F:fatty acyl-CoA hydrolase activity"/>
    <property type="evidence" value="ECO:0007669"/>
    <property type="project" value="TreeGrafter"/>
</dbReference>
<dbReference type="Pfam" id="PF04775">
    <property type="entry name" value="Bile_Hydr_Trans"/>
    <property type="match status" value="1"/>
</dbReference>
<sequence length="425" mass="48076">MLQVDRVDTLLSEKVHISASGLTPFRCYKILLICHYDHGRLFSYCAVRSDKNGNIDLARDKPIRGTYHEVDPMGLISTLQLSDEVAHGHYVRNNRAKPFYYTLRLISSSEQILDEITLRKLWLHPSITQIEVAHDKLYGTIFKPPGPGPFPCIIDIPGPSGQLSKGQSAVYSSEGFLVYTMAAFDYKDLPKKMEDVDLEMFSRHIHYLQSLPYCGKIGLYGLSFSGTIVNYLATKHPELSAVVVTNAPEAFYRDLAVMKENGEPIGCVKLNPSLEVYINKLKQQKPSFEDAFSKLKPETSIKWEEISKTIPFRVVASLDDYILYGVKNCMNIKEKLLETGHKVEIQLVPGGHAMSVPYFPHMTFAYNKFEKFNLGFGGECCLAVKSQLKVWEGHLNFFRKHLGTPPALPDFEREKEIMLPSGSKL</sequence>
<dbReference type="PIRSF" id="PIRSF016521">
    <property type="entry name" value="Acyl-CoA_hydro"/>
    <property type="match status" value="1"/>
</dbReference>
<dbReference type="InterPro" id="IPR006862">
    <property type="entry name" value="Thio_Ohase/aa_AcTrfase"/>
</dbReference>
<dbReference type="Gene3D" id="2.60.40.2240">
    <property type="entry name" value="Acyl-CoA thioester hydrolase/BAAT N-terminal domain"/>
    <property type="match status" value="1"/>
</dbReference>
<dbReference type="PANTHER" id="PTHR10824">
    <property type="entry name" value="ACYL-COENZYME A THIOESTERASE-RELATED"/>
    <property type="match status" value="1"/>
</dbReference>
<proteinExistence type="inferred from homology"/>
<dbReference type="EMBL" id="GL379787">
    <property type="protein sequence ID" value="EGT31047.1"/>
    <property type="molecule type" value="Genomic_DNA"/>
</dbReference>
<feature type="active site" description="Charge relay system" evidence="2">
    <location>
        <position position="352"/>
    </location>
</feature>
<dbReference type="InterPro" id="IPR014940">
    <property type="entry name" value="BAAT_C"/>
</dbReference>
<feature type="active site" description="Charge relay system" evidence="2">
    <location>
        <position position="320"/>
    </location>
</feature>
<evidence type="ECO:0000256" key="2">
    <source>
        <dbReference type="PIRSR" id="PIRSR016521-1"/>
    </source>
</evidence>
<gene>
    <name evidence="5" type="ORF">CAEBREN_23925</name>
</gene>
<feature type="domain" description="Acyl-CoA thioester hydrolase/bile acid-CoA amino acid N-acetyltransferase" evidence="3">
    <location>
        <begin position="13"/>
        <end position="133"/>
    </location>
</feature>
<dbReference type="FunFam" id="2.60.40.2240:FF:000003">
    <property type="entry name" value="Protein CBG04103"/>
    <property type="match status" value="1"/>
</dbReference>
<dbReference type="Gene3D" id="3.40.50.1820">
    <property type="entry name" value="alpha/beta hydrolase"/>
    <property type="match status" value="1"/>
</dbReference>
<dbReference type="eggNOG" id="ENOG502QQ8Z">
    <property type="taxonomic scope" value="Eukaryota"/>
</dbReference>
<comment type="similarity">
    <text evidence="1">Belongs to the C/M/P thioester hydrolase family.</text>
</comment>
<evidence type="ECO:0000313" key="5">
    <source>
        <dbReference type="EMBL" id="EGT31047.1"/>
    </source>
</evidence>
<dbReference type="STRING" id="135651.G0M9K6"/>
<organism evidence="6">
    <name type="scientific">Caenorhabditis brenneri</name>
    <name type="common">Nematode worm</name>
    <dbReference type="NCBI Taxonomy" id="135651"/>
    <lineage>
        <taxon>Eukaryota</taxon>
        <taxon>Metazoa</taxon>
        <taxon>Ecdysozoa</taxon>
        <taxon>Nematoda</taxon>
        <taxon>Chromadorea</taxon>
        <taxon>Rhabditida</taxon>
        <taxon>Rhabditina</taxon>
        <taxon>Rhabditomorpha</taxon>
        <taxon>Rhabditoidea</taxon>
        <taxon>Rhabditidae</taxon>
        <taxon>Peloderinae</taxon>
        <taxon>Caenorhabditis</taxon>
    </lineage>
</organism>
<dbReference type="Proteomes" id="UP000008068">
    <property type="component" value="Unassembled WGS sequence"/>
</dbReference>
<dbReference type="InterPro" id="IPR016662">
    <property type="entry name" value="Acyl-CoA_thioEstase_long-chain"/>
</dbReference>
<dbReference type="PANTHER" id="PTHR10824:SF8">
    <property type="entry name" value="BAAT_C DOMAIN-CONTAINING PROTEIN"/>
    <property type="match status" value="1"/>
</dbReference>
<reference evidence="6" key="1">
    <citation type="submission" date="2011-07" db="EMBL/GenBank/DDBJ databases">
        <authorList>
            <consortium name="Caenorhabditis brenneri Sequencing and Analysis Consortium"/>
            <person name="Wilson R.K."/>
        </authorList>
    </citation>
    <scope>NUCLEOTIDE SEQUENCE [LARGE SCALE GENOMIC DNA]</scope>
    <source>
        <strain evidence="6">PB2801</strain>
    </source>
</reference>
<evidence type="ECO:0000259" key="3">
    <source>
        <dbReference type="Pfam" id="PF04775"/>
    </source>
</evidence>